<evidence type="ECO:0000256" key="1">
    <source>
        <dbReference type="SAM" id="MobiDB-lite"/>
    </source>
</evidence>
<keyword evidence="3" id="KW-1185">Reference proteome</keyword>
<feature type="compositionally biased region" description="Basic and acidic residues" evidence="1">
    <location>
        <begin position="10"/>
        <end position="27"/>
    </location>
</feature>
<sequence>MGTFWSVPDGLKRLAGDHSRTRTELERTQTGQPRQFGKARSHSRLI</sequence>
<dbReference type="EMBL" id="JBHLYR010000011">
    <property type="protein sequence ID" value="MFB9991011.1"/>
    <property type="molecule type" value="Genomic_DNA"/>
</dbReference>
<feature type="region of interest" description="Disordered" evidence="1">
    <location>
        <begin position="1"/>
        <end position="46"/>
    </location>
</feature>
<name>A0ABV6AXR7_9DEIO</name>
<evidence type="ECO:0000313" key="3">
    <source>
        <dbReference type="Proteomes" id="UP001589733"/>
    </source>
</evidence>
<evidence type="ECO:0000313" key="2">
    <source>
        <dbReference type="EMBL" id="MFB9991011.1"/>
    </source>
</evidence>
<accession>A0ABV6AXR7</accession>
<gene>
    <name evidence="2" type="ORF">ACFFLM_03315</name>
</gene>
<dbReference type="RefSeq" id="WP_380005524.1">
    <property type="nucleotide sequence ID" value="NZ_JBHLYR010000011.1"/>
</dbReference>
<dbReference type="Proteomes" id="UP001589733">
    <property type="component" value="Unassembled WGS sequence"/>
</dbReference>
<organism evidence="2 3">
    <name type="scientific">Deinococcus oregonensis</name>
    <dbReference type="NCBI Taxonomy" id="1805970"/>
    <lineage>
        <taxon>Bacteria</taxon>
        <taxon>Thermotogati</taxon>
        <taxon>Deinococcota</taxon>
        <taxon>Deinococci</taxon>
        <taxon>Deinococcales</taxon>
        <taxon>Deinococcaceae</taxon>
        <taxon>Deinococcus</taxon>
    </lineage>
</organism>
<reference evidence="2 3" key="1">
    <citation type="submission" date="2024-09" db="EMBL/GenBank/DDBJ databases">
        <authorList>
            <person name="Sun Q."/>
            <person name="Mori K."/>
        </authorList>
    </citation>
    <scope>NUCLEOTIDE SEQUENCE [LARGE SCALE GENOMIC DNA]</scope>
    <source>
        <strain evidence="2 3">JCM 13503</strain>
    </source>
</reference>
<protein>
    <submittedName>
        <fullName evidence="2">Uncharacterized protein</fullName>
    </submittedName>
</protein>
<proteinExistence type="predicted"/>
<feature type="compositionally biased region" description="Basic residues" evidence="1">
    <location>
        <begin position="37"/>
        <end position="46"/>
    </location>
</feature>
<comment type="caution">
    <text evidence="2">The sequence shown here is derived from an EMBL/GenBank/DDBJ whole genome shotgun (WGS) entry which is preliminary data.</text>
</comment>